<evidence type="ECO:0000313" key="2">
    <source>
        <dbReference type="Proteomes" id="UP000030687"/>
    </source>
</evidence>
<evidence type="ECO:0000313" key="1">
    <source>
        <dbReference type="EMBL" id="ESR33575.1"/>
    </source>
</evidence>
<sequence>MLQDVFDHHQQQLRI</sequence>
<dbReference type="KEGG" id="cic:CICLE_v100049801m"/>
<reference evidence="1 2" key="1">
    <citation type="submission" date="2013-10" db="EMBL/GenBank/DDBJ databases">
        <authorList>
            <consortium name="International Citrus Genome Consortium"/>
            <person name="Jenkins J."/>
            <person name="Schmutz J."/>
            <person name="Prochnik S."/>
            <person name="Rokhsar D."/>
            <person name="Gmitter F."/>
            <person name="Ollitrault P."/>
            <person name="Machado M."/>
            <person name="Talon M."/>
            <person name="Wincker P."/>
            <person name="Jaillon O."/>
            <person name="Morgante M."/>
        </authorList>
    </citation>
    <scope>NUCLEOTIDE SEQUENCE</scope>
    <source>
        <strain evidence="2">cv. Clemenules</strain>
    </source>
</reference>
<dbReference type="Proteomes" id="UP000030687">
    <property type="component" value="Unassembled WGS sequence"/>
</dbReference>
<gene>
    <name evidence="1" type="ORF">CICLE_v100049801mg</name>
</gene>
<keyword evidence="2" id="KW-1185">Reference proteome</keyword>
<protein>
    <submittedName>
        <fullName evidence="1">Uncharacterized protein</fullName>
    </submittedName>
</protein>
<proteinExistence type="predicted"/>
<feature type="non-terminal residue" evidence="1">
    <location>
        <position position="15"/>
    </location>
</feature>
<dbReference type="InParanoid" id="V4S437"/>
<name>V4S437_CITCL</name>
<dbReference type="EMBL" id="KI537036">
    <property type="protein sequence ID" value="ESR33575.1"/>
    <property type="molecule type" value="Genomic_DNA"/>
</dbReference>
<organism evidence="1 2">
    <name type="scientific">Citrus clementina</name>
    <name type="common">Clementine</name>
    <name type="synonym">Citrus deliciosa x Citrus sinensis</name>
    <dbReference type="NCBI Taxonomy" id="85681"/>
    <lineage>
        <taxon>Eukaryota</taxon>
        <taxon>Viridiplantae</taxon>
        <taxon>Streptophyta</taxon>
        <taxon>Embryophyta</taxon>
        <taxon>Tracheophyta</taxon>
        <taxon>Spermatophyta</taxon>
        <taxon>Magnoliopsida</taxon>
        <taxon>eudicotyledons</taxon>
        <taxon>Gunneridae</taxon>
        <taxon>Pentapetalae</taxon>
        <taxon>rosids</taxon>
        <taxon>malvids</taxon>
        <taxon>Sapindales</taxon>
        <taxon>Rutaceae</taxon>
        <taxon>Aurantioideae</taxon>
        <taxon>Citrus</taxon>
    </lineage>
</organism>
<accession>V4S437</accession>